<organism evidence="1 2">
    <name type="scientific">Suillus luteus UH-Slu-Lm8-n1</name>
    <dbReference type="NCBI Taxonomy" id="930992"/>
    <lineage>
        <taxon>Eukaryota</taxon>
        <taxon>Fungi</taxon>
        <taxon>Dikarya</taxon>
        <taxon>Basidiomycota</taxon>
        <taxon>Agaricomycotina</taxon>
        <taxon>Agaricomycetes</taxon>
        <taxon>Agaricomycetidae</taxon>
        <taxon>Boletales</taxon>
        <taxon>Suillineae</taxon>
        <taxon>Suillaceae</taxon>
        <taxon>Suillus</taxon>
    </lineage>
</organism>
<evidence type="ECO:0000313" key="1">
    <source>
        <dbReference type="EMBL" id="KIK47979.1"/>
    </source>
</evidence>
<dbReference type="Proteomes" id="UP000054485">
    <property type="component" value="Unassembled WGS sequence"/>
</dbReference>
<dbReference type="InParanoid" id="A0A0D0BDW2"/>
<evidence type="ECO:0008006" key="3">
    <source>
        <dbReference type="Google" id="ProtNLM"/>
    </source>
</evidence>
<dbReference type="AlphaFoldDB" id="A0A0D0BDW2"/>
<reference evidence="2" key="2">
    <citation type="submission" date="2015-01" db="EMBL/GenBank/DDBJ databases">
        <title>Evolutionary Origins and Diversification of the Mycorrhizal Mutualists.</title>
        <authorList>
            <consortium name="DOE Joint Genome Institute"/>
            <consortium name="Mycorrhizal Genomics Consortium"/>
            <person name="Kohler A."/>
            <person name="Kuo A."/>
            <person name="Nagy L.G."/>
            <person name="Floudas D."/>
            <person name="Copeland A."/>
            <person name="Barry K.W."/>
            <person name="Cichocki N."/>
            <person name="Veneault-Fourrey C."/>
            <person name="LaButti K."/>
            <person name="Lindquist E.A."/>
            <person name="Lipzen A."/>
            <person name="Lundell T."/>
            <person name="Morin E."/>
            <person name="Murat C."/>
            <person name="Riley R."/>
            <person name="Ohm R."/>
            <person name="Sun H."/>
            <person name="Tunlid A."/>
            <person name="Henrissat B."/>
            <person name="Grigoriev I.V."/>
            <person name="Hibbett D.S."/>
            <person name="Martin F."/>
        </authorList>
    </citation>
    <scope>NUCLEOTIDE SEQUENCE [LARGE SCALE GENOMIC DNA]</scope>
    <source>
        <strain evidence="2">UH-Slu-Lm8-n1</strain>
    </source>
</reference>
<gene>
    <name evidence="1" type="ORF">CY34DRAFT_758536</name>
</gene>
<dbReference type="EMBL" id="KN835142">
    <property type="protein sequence ID" value="KIK47979.1"/>
    <property type="molecule type" value="Genomic_DNA"/>
</dbReference>
<name>A0A0D0BDW2_9AGAM</name>
<dbReference type="OrthoDB" id="4062651at2759"/>
<proteinExistence type="predicted"/>
<reference evidence="1 2" key="1">
    <citation type="submission" date="2014-04" db="EMBL/GenBank/DDBJ databases">
        <authorList>
            <consortium name="DOE Joint Genome Institute"/>
            <person name="Kuo A."/>
            <person name="Ruytinx J."/>
            <person name="Rineau F."/>
            <person name="Colpaert J."/>
            <person name="Kohler A."/>
            <person name="Nagy L.G."/>
            <person name="Floudas D."/>
            <person name="Copeland A."/>
            <person name="Barry K.W."/>
            <person name="Cichocki N."/>
            <person name="Veneault-Fourrey C."/>
            <person name="LaButti K."/>
            <person name="Lindquist E.A."/>
            <person name="Lipzen A."/>
            <person name="Lundell T."/>
            <person name="Morin E."/>
            <person name="Murat C."/>
            <person name="Sun H."/>
            <person name="Tunlid A."/>
            <person name="Henrissat B."/>
            <person name="Grigoriev I.V."/>
            <person name="Hibbett D.S."/>
            <person name="Martin F."/>
            <person name="Nordberg H.P."/>
            <person name="Cantor M.N."/>
            <person name="Hua S.X."/>
        </authorList>
    </citation>
    <scope>NUCLEOTIDE SEQUENCE [LARGE SCALE GENOMIC DNA]</scope>
    <source>
        <strain evidence="1 2">UH-Slu-Lm8-n1</strain>
    </source>
</reference>
<evidence type="ECO:0000313" key="2">
    <source>
        <dbReference type="Proteomes" id="UP000054485"/>
    </source>
</evidence>
<keyword evidence="2" id="KW-1185">Reference proteome</keyword>
<sequence>MRELVKSYEVFDNATEKLDHVLIVWKESDNYYQSKHSARAFDLDSLPASESIPIPMHIFKGRWHPSLTELPPVAPADSFLKRPCIFLPDHCNADEPEGGEFRTPGDDLIKEAKVYEILKQHPHPNICVYYGCVRDVIAIGLKKYGRIEP</sequence>
<dbReference type="HOGENOM" id="CLU_1750889_0_0_1"/>
<accession>A0A0D0BDW2</accession>
<protein>
    <recommendedName>
        <fullName evidence="3">Protein kinase domain-containing protein</fullName>
    </recommendedName>
</protein>